<organism evidence="3">
    <name type="scientific">Candidatus Kentrum sp. TC</name>
    <dbReference type="NCBI Taxonomy" id="2126339"/>
    <lineage>
        <taxon>Bacteria</taxon>
        <taxon>Pseudomonadati</taxon>
        <taxon>Pseudomonadota</taxon>
        <taxon>Gammaproteobacteria</taxon>
        <taxon>Candidatus Kentrum</taxon>
    </lineage>
</organism>
<name>A0A450YCW0_9GAMM</name>
<gene>
    <name evidence="3" type="ORF">BECKTC1821D_GA0114238_100621</name>
</gene>
<feature type="transmembrane region" description="Helical" evidence="2">
    <location>
        <begin position="46"/>
        <end position="67"/>
    </location>
</feature>
<protein>
    <submittedName>
        <fullName evidence="3">Uncharacterized protein</fullName>
    </submittedName>
</protein>
<evidence type="ECO:0000256" key="2">
    <source>
        <dbReference type="SAM" id="Phobius"/>
    </source>
</evidence>
<reference evidence="3" key="1">
    <citation type="submission" date="2019-02" db="EMBL/GenBank/DDBJ databases">
        <authorList>
            <person name="Gruber-Vodicka R. H."/>
            <person name="Seah K. B. B."/>
        </authorList>
    </citation>
    <scope>NUCLEOTIDE SEQUENCE</scope>
    <source>
        <strain evidence="3">BECK_BZ123</strain>
    </source>
</reference>
<proteinExistence type="predicted"/>
<feature type="region of interest" description="Disordered" evidence="1">
    <location>
        <begin position="101"/>
        <end position="134"/>
    </location>
</feature>
<dbReference type="EMBL" id="CAADFS010000006">
    <property type="protein sequence ID" value="VFK39391.1"/>
    <property type="molecule type" value="Genomic_DNA"/>
</dbReference>
<sequence>MGERYGIHFRWPRIKWDTRFPPRFEAGLNVSSHILVFAMDPDILVFWPRLAMGMIAATLFSLTRWVIRNLRRPSGREDTTEIRQRVFGFRYTDPTIRDRSRIRVPANPCEPGAGGDSSKCRLGSGAKAGWNRKR</sequence>
<keyword evidence="2" id="KW-0812">Transmembrane</keyword>
<evidence type="ECO:0000313" key="3">
    <source>
        <dbReference type="EMBL" id="VFK39391.1"/>
    </source>
</evidence>
<keyword evidence="2" id="KW-1133">Transmembrane helix</keyword>
<accession>A0A450YCW0</accession>
<keyword evidence="2" id="KW-0472">Membrane</keyword>
<evidence type="ECO:0000256" key="1">
    <source>
        <dbReference type="SAM" id="MobiDB-lite"/>
    </source>
</evidence>
<dbReference type="AlphaFoldDB" id="A0A450YCW0"/>